<name>A0ABP9B9Y0_9PSEU</name>
<organism evidence="1 2">
    <name type="scientific">Actinomycetospora chlora</name>
    <dbReference type="NCBI Taxonomy" id="663608"/>
    <lineage>
        <taxon>Bacteria</taxon>
        <taxon>Bacillati</taxon>
        <taxon>Actinomycetota</taxon>
        <taxon>Actinomycetes</taxon>
        <taxon>Pseudonocardiales</taxon>
        <taxon>Pseudonocardiaceae</taxon>
        <taxon>Actinomycetospora</taxon>
    </lineage>
</organism>
<reference evidence="2" key="1">
    <citation type="journal article" date="2019" name="Int. J. Syst. Evol. Microbiol.">
        <title>The Global Catalogue of Microorganisms (GCM) 10K type strain sequencing project: providing services to taxonomists for standard genome sequencing and annotation.</title>
        <authorList>
            <consortium name="The Broad Institute Genomics Platform"/>
            <consortium name="The Broad Institute Genome Sequencing Center for Infectious Disease"/>
            <person name="Wu L."/>
            <person name="Ma J."/>
        </authorList>
    </citation>
    <scope>NUCLEOTIDE SEQUENCE [LARGE SCALE GENOMIC DNA]</scope>
    <source>
        <strain evidence="2">JCM 17979</strain>
    </source>
</reference>
<accession>A0ABP9B9Y0</accession>
<evidence type="ECO:0008006" key="3">
    <source>
        <dbReference type="Google" id="ProtNLM"/>
    </source>
</evidence>
<sequence>MSDLQWLGNRVSVEEIADTDLTYVQWRRPWHGSLRGYLVLGSEERALVETAVEDAAAGRREHPQLDAAGRPTDLEAFFTDVLGRRPGDPAVSVDVAPEG</sequence>
<comment type="caution">
    <text evidence="1">The sequence shown here is derived from an EMBL/GenBank/DDBJ whole genome shotgun (WGS) entry which is preliminary data.</text>
</comment>
<gene>
    <name evidence="1" type="ORF">GCM10023200_29980</name>
</gene>
<proteinExistence type="predicted"/>
<protein>
    <recommendedName>
        <fullName evidence="3">ASCH domain-containing protein</fullName>
    </recommendedName>
</protein>
<evidence type="ECO:0000313" key="1">
    <source>
        <dbReference type="EMBL" id="GAA4792518.1"/>
    </source>
</evidence>
<evidence type="ECO:0000313" key="2">
    <source>
        <dbReference type="Proteomes" id="UP001500928"/>
    </source>
</evidence>
<dbReference type="EMBL" id="BAABHO010000022">
    <property type="protein sequence ID" value="GAA4792518.1"/>
    <property type="molecule type" value="Genomic_DNA"/>
</dbReference>
<keyword evidence="2" id="KW-1185">Reference proteome</keyword>
<dbReference type="Proteomes" id="UP001500928">
    <property type="component" value="Unassembled WGS sequence"/>
</dbReference>
<dbReference type="RefSeq" id="WP_345416127.1">
    <property type="nucleotide sequence ID" value="NZ_BAABHO010000022.1"/>
</dbReference>